<dbReference type="AlphaFoldDB" id="A0A1H7UB84"/>
<dbReference type="RefSeq" id="WP_090545307.1">
    <property type="nucleotide sequence ID" value="NZ_FNSR01000001.1"/>
</dbReference>
<dbReference type="Pfam" id="PF12059">
    <property type="entry name" value="DUF3540"/>
    <property type="match status" value="1"/>
</dbReference>
<organism evidence="1 2">
    <name type="scientific">Paraburkholderia caballeronis</name>
    <dbReference type="NCBI Taxonomy" id="416943"/>
    <lineage>
        <taxon>Bacteria</taxon>
        <taxon>Pseudomonadati</taxon>
        <taxon>Pseudomonadota</taxon>
        <taxon>Betaproteobacteria</taxon>
        <taxon>Burkholderiales</taxon>
        <taxon>Burkholderiaceae</taxon>
        <taxon>Paraburkholderia</taxon>
    </lineage>
</organism>
<sequence>MNPTLVQMTRPGSDYAVAMIYATVTGRAGPWFFIQRADATPPCAPRALRADSCLIEPACGDTVLVCAADAPASSYIVAVLVRAVHASAALVLPGDVSLHTEAGALRVEAARIDLHASRRVELEAPEIGLSGLRGEIRFARFDAAIQQLHAGVGTVRTFAHKVTHTVGRLIVRARDSLRWVDDTDETRAGRVRMQVDERFHLSARHATVLAEGQVKIDASKIDLG</sequence>
<keyword evidence="2" id="KW-1185">Reference proteome</keyword>
<dbReference type="InterPro" id="IPR021927">
    <property type="entry name" value="DUF3540"/>
</dbReference>
<gene>
    <name evidence="1" type="ORF">SAMN05192542_11876</name>
</gene>
<proteinExistence type="predicted"/>
<dbReference type="Proteomes" id="UP000199120">
    <property type="component" value="Unassembled WGS sequence"/>
</dbReference>
<reference evidence="2" key="1">
    <citation type="submission" date="2016-10" db="EMBL/GenBank/DDBJ databases">
        <authorList>
            <person name="Varghese N."/>
            <person name="Submissions S."/>
        </authorList>
    </citation>
    <scope>NUCLEOTIDE SEQUENCE [LARGE SCALE GENOMIC DNA]</scope>
    <source>
        <strain evidence="2">LMG 26416</strain>
    </source>
</reference>
<accession>A0A1H7UB84</accession>
<dbReference type="OrthoDB" id="6119047at2"/>
<protein>
    <submittedName>
        <fullName evidence="1">Uncharacterized protein</fullName>
    </submittedName>
</protein>
<dbReference type="STRING" id="416943.SAMN05445871_2523"/>
<name>A0A1H7UB84_9BURK</name>
<evidence type="ECO:0000313" key="1">
    <source>
        <dbReference type="EMBL" id="SEL94026.1"/>
    </source>
</evidence>
<dbReference type="EMBL" id="FOAJ01000018">
    <property type="protein sequence ID" value="SEL94026.1"/>
    <property type="molecule type" value="Genomic_DNA"/>
</dbReference>
<evidence type="ECO:0000313" key="2">
    <source>
        <dbReference type="Proteomes" id="UP000199120"/>
    </source>
</evidence>